<protein>
    <submittedName>
        <fullName evidence="1">Uncharacterized protein</fullName>
    </submittedName>
</protein>
<reference evidence="1 2" key="1">
    <citation type="journal article" date="2019" name="Genome Biol. Evol.">
        <title>Insights into the evolution of the New World diploid cottons (Gossypium, subgenus Houzingenia) based on genome sequencing.</title>
        <authorList>
            <person name="Grover C.E."/>
            <person name="Arick M.A. 2nd"/>
            <person name="Thrash A."/>
            <person name="Conover J.L."/>
            <person name="Sanders W.S."/>
            <person name="Peterson D.G."/>
            <person name="Frelichowski J.E."/>
            <person name="Scheffler J.A."/>
            <person name="Scheffler B.E."/>
            <person name="Wendel J.F."/>
        </authorList>
    </citation>
    <scope>NUCLEOTIDE SEQUENCE [LARGE SCALE GENOMIC DNA]</scope>
    <source>
        <strain evidence="1">8</strain>
        <tissue evidence="1">Leaf</tissue>
    </source>
</reference>
<gene>
    <name evidence="1" type="ORF">Gotri_006423</name>
</gene>
<sequence length="72" mass="8115">MKVSKLTVVDVGNCFQLHASLVFITVITFTSKVQRHLFHFLVTLPIPDTHTMVFFISKDHILVITSSAPFQA</sequence>
<dbReference type="AlphaFoldDB" id="A0A7J9EZU2"/>
<dbReference type="Proteomes" id="UP000593568">
    <property type="component" value="Unassembled WGS sequence"/>
</dbReference>
<comment type="caution">
    <text evidence="1">The sequence shown here is derived from an EMBL/GenBank/DDBJ whole genome shotgun (WGS) entry which is preliminary data.</text>
</comment>
<dbReference type="EMBL" id="JABEZW010000010">
    <property type="protein sequence ID" value="MBA0778573.1"/>
    <property type="molecule type" value="Genomic_DNA"/>
</dbReference>
<proteinExistence type="predicted"/>
<organism evidence="1 2">
    <name type="scientific">Gossypium trilobum</name>
    <dbReference type="NCBI Taxonomy" id="34281"/>
    <lineage>
        <taxon>Eukaryota</taxon>
        <taxon>Viridiplantae</taxon>
        <taxon>Streptophyta</taxon>
        <taxon>Embryophyta</taxon>
        <taxon>Tracheophyta</taxon>
        <taxon>Spermatophyta</taxon>
        <taxon>Magnoliopsida</taxon>
        <taxon>eudicotyledons</taxon>
        <taxon>Gunneridae</taxon>
        <taxon>Pentapetalae</taxon>
        <taxon>rosids</taxon>
        <taxon>malvids</taxon>
        <taxon>Malvales</taxon>
        <taxon>Malvaceae</taxon>
        <taxon>Malvoideae</taxon>
        <taxon>Gossypium</taxon>
    </lineage>
</organism>
<evidence type="ECO:0000313" key="2">
    <source>
        <dbReference type="Proteomes" id="UP000593568"/>
    </source>
</evidence>
<name>A0A7J9EZU2_9ROSI</name>
<keyword evidence="2" id="KW-1185">Reference proteome</keyword>
<accession>A0A7J9EZU2</accession>
<evidence type="ECO:0000313" key="1">
    <source>
        <dbReference type="EMBL" id="MBA0778573.1"/>
    </source>
</evidence>